<dbReference type="Proteomes" id="UP001154282">
    <property type="component" value="Unassembled WGS sequence"/>
</dbReference>
<comment type="caution">
    <text evidence="1">The sequence shown here is derived from an EMBL/GenBank/DDBJ whole genome shotgun (WGS) entry which is preliminary data.</text>
</comment>
<dbReference type="AlphaFoldDB" id="A0AAV0NLT3"/>
<evidence type="ECO:0000313" key="2">
    <source>
        <dbReference type="Proteomes" id="UP001154282"/>
    </source>
</evidence>
<keyword evidence="2" id="KW-1185">Reference proteome</keyword>
<sequence>SSPLAISRILRSVDLKLRRVKPFSPLVSCILKS</sequence>
<accession>A0AAV0NLT3</accession>
<proteinExistence type="predicted"/>
<feature type="non-terminal residue" evidence="1">
    <location>
        <position position="1"/>
    </location>
</feature>
<reference evidence="1" key="1">
    <citation type="submission" date="2022-08" db="EMBL/GenBank/DDBJ databases">
        <authorList>
            <person name="Gutierrez-Valencia J."/>
        </authorList>
    </citation>
    <scope>NUCLEOTIDE SEQUENCE</scope>
</reference>
<organism evidence="1 2">
    <name type="scientific">Linum tenue</name>
    <dbReference type="NCBI Taxonomy" id="586396"/>
    <lineage>
        <taxon>Eukaryota</taxon>
        <taxon>Viridiplantae</taxon>
        <taxon>Streptophyta</taxon>
        <taxon>Embryophyta</taxon>
        <taxon>Tracheophyta</taxon>
        <taxon>Spermatophyta</taxon>
        <taxon>Magnoliopsida</taxon>
        <taxon>eudicotyledons</taxon>
        <taxon>Gunneridae</taxon>
        <taxon>Pentapetalae</taxon>
        <taxon>rosids</taxon>
        <taxon>fabids</taxon>
        <taxon>Malpighiales</taxon>
        <taxon>Linaceae</taxon>
        <taxon>Linum</taxon>
    </lineage>
</organism>
<protein>
    <submittedName>
        <fullName evidence="1">Uncharacterized protein</fullName>
    </submittedName>
</protein>
<name>A0AAV0NLT3_9ROSI</name>
<dbReference type="EMBL" id="CAMGYJ010000008">
    <property type="protein sequence ID" value="CAI0459599.1"/>
    <property type="molecule type" value="Genomic_DNA"/>
</dbReference>
<evidence type="ECO:0000313" key="1">
    <source>
        <dbReference type="EMBL" id="CAI0459599.1"/>
    </source>
</evidence>
<gene>
    <name evidence="1" type="ORF">LITE_LOCUS34086</name>
</gene>